<name>A0A402CU86_9BACT</name>
<dbReference type="InterPro" id="IPR003439">
    <property type="entry name" value="ABC_transporter-like_ATP-bd"/>
</dbReference>
<evidence type="ECO:0000256" key="4">
    <source>
        <dbReference type="ARBA" id="ARBA00022840"/>
    </source>
</evidence>
<evidence type="ECO:0000256" key="1">
    <source>
        <dbReference type="ARBA" id="ARBA00005417"/>
    </source>
</evidence>
<evidence type="ECO:0000313" key="5">
    <source>
        <dbReference type="EMBL" id="BDI28885.1"/>
    </source>
</evidence>
<gene>
    <name evidence="5" type="primary">xapH</name>
    <name evidence="5" type="ORF">CCAX7_009360</name>
</gene>
<dbReference type="KEGG" id="ccot:CCAX7_009360"/>
<dbReference type="InterPro" id="IPR027417">
    <property type="entry name" value="P-loop_NTPase"/>
</dbReference>
<keyword evidence="6" id="KW-1185">Reference proteome</keyword>
<evidence type="ECO:0000256" key="3">
    <source>
        <dbReference type="ARBA" id="ARBA00022741"/>
    </source>
</evidence>
<dbReference type="GO" id="GO:0016887">
    <property type="term" value="F:ATP hydrolysis activity"/>
    <property type="evidence" value="ECO:0007669"/>
    <property type="project" value="InterPro"/>
</dbReference>
<dbReference type="RefSeq" id="WP_119320942.1">
    <property type="nucleotide sequence ID" value="NZ_AP025739.1"/>
</dbReference>
<keyword evidence="4 5" id="KW-0067">ATP-binding</keyword>
<organism evidence="5 6">
    <name type="scientific">Capsulimonas corticalis</name>
    <dbReference type="NCBI Taxonomy" id="2219043"/>
    <lineage>
        <taxon>Bacteria</taxon>
        <taxon>Bacillati</taxon>
        <taxon>Armatimonadota</taxon>
        <taxon>Armatimonadia</taxon>
        <taxon>Capsulimonadales</taxon>
        <taxon>Capsulimonadaceae</taxon>
        <taxon>Capsulimonas</taxon>
    </lineage>
</organism>
<sequence length="413" mass="45669">MSSKDFAISVDKLSKVYKIVHNGAKHTTAAEALAYRIKNPLYRPESKSFWALRDISFDVRHGDVVGVIGRNGAGKSTLLKVLSQITEPSAGEVRLRGRVGSLLEVGTGFHAELTGRENIYLNGAILGMRRREIDKQFDSIVEFAEVTQFLDTPVKRYSSGMYVRLAFAVAAHLETEILIIDEVLAVGDVEFQKKCLGKVGEVAKAGRTVLFVSHNMAPINAMCNVGIVLDGGRIDMMGDVTECVKRYLMNDQQTLQEKVFTPSGGELSLDRAAIGQDGQDDQLWTSRPTIVEVDITSSSDLRPADLICGFTLRDAYGNDAFSTYFNDMADYAGKESFRGKHRLRCEIPSHFLNDGTYRIVFNIGVATIKQYTSDEIHFLEFTIANIDGLGTRLGGRPLRPGAVLPLFPWDVME</sequence>
<dbReference type="GO" id="GO:0140359">
    <property type="term" value="F:ABC-type transporter activity"/>
    <property type="evidence" value="ECO:0007669"/>
    <property type="project" value="InterPro"/>
</dbReference>
<dbReference type="EMBL" id="AP025739">
    <property type="protein sequence ID" value="BDI28885.1"/>
    <property type="molecule type" value="Genomic_DNA"/>
</dbReference>
<dbReference type="InterPro" id="IPR003593">
    <property type="entry name" value="AAA+_ATPase"/>
</dbReference>
<dbReference type="Gene3D" id="3.40.50.300">
    <property type="entry name" value="P-loop containing nucleotide triphosphate hydrolases"/>
    <property type="match status" value="1"/>
</dbReference>
<dbReference type="SUPFAM" id="SSF52540">
    <property type="entry name" value="P-loop containing nucleoside triphosphate hydrolases"/>
    <property type="match status" value="1"/>
</dbReference>
<dbReference type="PANTHER" id="PTHR46743:SF2">
    <property type="entry name" value="TEICHOIC ACIDS EXPORT ATP-BINDING PROTEIN TAGH"/>
    <property type="match status" value="1"/>
</dbReference>
<dbReference type="SMART" id="SM00382">
    <property type="entry name" value="AAA"/>
    <property type="match status" value="1"/>
</dbReference>
<reference evidence="5 6" key="1">
    <citation type="journal article" date="2019" name="Int. J. Syst. Evol. Microbiol.">
        <title>Capsulimonas corticalis gen. nov., sp. nov., an aerobic capsulated bacterium, of a novel bacterial order, Capsulimonadales ord. nov., of the class Armatimonadia of the phylum Armatimonadetes.</title>
        <authorList>
            <person name="Li J."/>
            <person name="Kudo C."/>
            <person name="Tonouchi A."/>
        </authorList>
    </citation>
    <scope>NUCLEOTIDE SEQUENCE [LARGE SCALE GENOMIC DNA]</scope>
    <source>
        <strain evidence="5 6">AX-7</strain>
    </source>
</reference>
<dbReference type="InterPro" id="IPR050683">
    <property type="entry name" value="Bact_Polysacc_Export_ATP-bd"/>
</dbReference>
<keyword evidence="2" id="KW-0813">Transport</keyword>
<accession>A0A402CU86</accession>
<dbReference type="PANTHER" id="PTHR46743">
    <property type="entry name" value="TEICHOIC ACIDS EXPORT ATP-BINDING PROTEIN TAGH"/>
    <property type="match status" value="1"/>
</dbReference>
<dbReference type="GO" id="GO:0016020">
    <property type="term" value="C:membrane"/>
    <property type="evidence" value="ECO:0007669"/>
    <property type="project" value="InterPro"/>
</dbReference>
<comment type="similarity">
    <text evidence="1">Belongs to the ABC transporter superfamily.</text>
</comment>
<dbReference type="PROSITE" id="PS50893">
    <property type="entry name" value="ABC_TRANSPORTER_2"/>
    <property type="match status" value="1"/>
</dbReference>
<dbReference type="GO" id="GO:0005524">
    <property type="term" value="F:ATP binding"/>
    <property type="evidence" value="ECO:0007669"/>
    <property type="project" value="UniProtKB-KW"/>
</dbReference>
<dbReference type="InterPro" id="IPR015860">
    <property type="entry name" value="ABC_transpr_TagH-like"/>
</dbReference>
<protein>
    <submittedName>
        <fullName evidence="5">ABC transporter ATP-binding protein</fullName>
    </submittedName>
</protein>
<evidence type="ECO:0000256" key="2">
    <source>
        <dbReference type="ARBA" id="ARBA00022448"/>
    </source>
</evidence>
<dbReference type="OrthoDB" id="9809450at2"/>
<dbReference type="CDD" id="cd03220">
    <property type="entry name" value="ABC_KpsT_Wzt"/>
    <property type="match status" value="1"/>
</dbReference>
<dbReference type="Pfam" id="PF00005">
    <property type="entry name" value="ABC_tran"/>
    <property type="match status" value="1"/>
</dbReference>
<dbReference type="Proteomes" id="UP000287394">
    <property type="component" value="Chromosome"/>
</dbReference>
<keyword evidence="3" id="KW-0547">Nucleotide-binding</keyword>
<evidence type="ECO:0000313" key="6">
    <source>
        <dbReference type="Proteomes" id="UP000287394"/>
    </source>
</evidence>
<proteinExistence type="inferred from homology"/>
<dbReference type="AlphaFoldDB" id="A0A402CU86"/>